<evidence type="ECO:0000313" key="7">
    <source>
        <dbReference type="EMBL" id="EEZ61686.1"/>
    </source>
</evidence>
<dbReference type="InterPro" id="IPR015424">
    <property type="entry name" value="PyrdxlP-dep_Trfase"/>
</dbReference>
<organism evidence="7 8">
    <name type="scientific">Slackia exigua (strain ATCC 700122 / DSM 15923 / CIP 105133 / JCM 11022 / KCTC 5966 / S-7)</name>
    <dbReference type="NCBI Taxonomy" id="649764"/>
    <lineage>
        <taxon>Bacteria</taxon>
        <taxon>Bacillati</taxon>
        <taxon>Actinomycetota</taxon>
        <taxon>Coriobacteriia</taxon>
        <taxon>Eggerthellales</taxon>
        <taxon>Eggerthellaceae</taxon>
        <taxon>Slackia</taxon>
    </lineage>
</organism>
<protein>
    <submittedName>
        <fullName evidence="7">Transcriptional regulator, GntR family</fullName>
    </submittedName>
</protein>
<dbReference type="EMBL" id="ACUX02000006">
    <property type="protein sequence ID" value="EEZ61686.1"/>
    <property type="molecule type" value="Genomic_DNA"/>
</dbReference>
<evidence type="ECO:0000259" key="6">
    <source>
        <dbReference type="PROSITE" id="PS50949"/>
    </source>
</evidence>
<dbReference type="Gene3D" id="3.40.640.10">
    <property type="entry name" value="Type I PLP-dependent aspartate aminotransferase-like (Major domain)"/>
    <property type="match status" value="1"/>
</dbReference>
<dbReference type="CDD" id="cd07377">
    <property type="entry name" value="WHTH_GntR"/>
    <property type="match status" value="1"/>
</dbReference>
<proteinExistence type="inferred from homology"/>
<dbReference type="InterPro" id="IPR004839">
    <property type="entry name" value="Aminotransferase_I/II_large"/>
</dbReference>
<dbReference type="GO" id="GO:0030170">
    <property type="term" value="F:pyridoxal phosphate binding"/>
    <property type="evidence" value="ECO:0007669"/>
    <property type="project" value="InterPro"/>
</dbReference>
<dbReference type="eggNOG" id="COG1167">
    <property type="taxonomic scope" value="Bacteria"/>
</dbReference>
<dbReference type="Proteomes" id="UP000006001">
    <property type="component" value="Unassembled WGS sequence"/>
</dbReference>
<comment type="similarity">
    <text evidence="1">In the C-terminal section; belongs to the class-I pyridoxal-phosphate-dependent aminotransferase family.</text>
</comment>
<dbReference type="InterPro" id="IPR036388">
    <property type="entry name" value="WH-like_DNA-bd_sf"/>
</dbReference>
<dbReference type="InterPro" id="IPR051446">
    <property type="entry name" value="HTH_trans_reg/aminotransferase"/>
</dbReference>
<gene>
    <name evidence="7" type="ORF">HMPREF0762_01027</name>
</gene>
<dbReference type="RefSeq" id="WP_006362285.1">
    <property type="nucleotide sequence ID" value="NZ_GG700630.1"/>
</dbReference>
<dbReference type="PANTHER" id="PTHR46577">
    <property type="entry name" value="HTH-TYPE TRANSCRIPTIONAL REGULATORY PROTEIN GABR"/>
    <property type="match status" value="1"/>
</dbReference>
<comment type="caution">
    <text evidence="7">The sequence shown here is derived from an EMBL/GenBank/DDBJ whole genome shotgun (WGS) entry which is preliminary data.</text>
</comment>
<evidence type="ECO:0000256" key="1">
    <source>
        <dbReference type="ARBA" id="ARBA00005384"/>
    </source>
</evidence>
<evidence type="ECO:0000313" key="8">
    <source>
        <dbReference type="Proteomes" id="UP000006001"/>
    </source>
</evidence>
<dbReference type="Gene3D" id="1.10.10.10">
    <property type="entry name" value="Winged helix-like DNA-binding domain superfamily/Winged helix DNA-binding domain"/>
    <property type="match status" value="1"/>
</dbReference>
<dbReference type="SMART" id="SM00345">
    <property type="entry name" value="HTH_GNTR"/>
    <property type="match status" value="1"/>
</dbReference>
<dbReference type="CDD" id="cd00609">
    <property type="entry name" value="AAT_like"/>
    <property type="match status" value="1"/>
</dbReference>
<dbReference type="InterPro" id="IPR015421">
    <property type="entry name" value="PyrdxlP-dep_Trfase_major"/>
</dbReference>
<dbReference type="SUPFAM" id="SSF46785">
    <property type="entry name" value="Winged helix' DNA-binding domain"/>
    <property type="match status" value="1"/>
</dbReference>
<evidence type="ECO:0000256" key="3">
    <source>
        <dbReference type="ARBA" id="ARBA00023015"/>
    </source>
</evidence>
<dbReference type="PANTHER" id="PTHR46577:SF1">
    <property type="entry name" value="HTH-TYPE TRANSCRIPTIONAL REGULATORY PROTEIN GABR"/>
    <property type="match status" value="1"/>
</dbReference>
<accession>D0WGS3</accession>
<reference evidence="7" key="1">
    <citation type="submission" date="2009-10" db="EMBL/GenBank/DDBJ databases">
        <authorList>
            <person name="Weinstock G."/>
            <person name="Sodergren E."/>
            <person name="Clifton S."/>
            <person name="Fulton L."/>
            <person name="Fulton B."/>
            <person name="Courtney L."/>
            <person name="Fronick C."/>
            <person name="Harrison M."/>
            <person name="Strong C."/>
            <person name="Farmer C."/>
            <person name="Delahaunty K."/>
            <person name="Markovic C."/>
            <person name="Hall O."/>
            <person name="Minx P."/>
            <person name="Tomlinson C."/>
            <person name="Mitreva M."/>
            <person name="Nelson J."/>
            <person name="Hou S."/>
            <person name="Wollam A."/>
            <person name="Pepin K.H."/>
            <person name="Johnson M."/>
            <person name="Bhonagiri V."/>
            <person name="Nash W.E."/>
            <person name="Warren W."/>
            <person name="Chinwalla A."/>
            <person name="Mardis E.R."/>
            <person name="Wilson R.K."/>
        </authorList>
    </citation>
    <scope>NUCLEOTIDE SEQUENCE [LARGE SCALE GENOMIC DNA]</scope>
    <source>
        <strain evidence="7">ATCC 700122</strain>
    </source>
</reference>
<dbReference type="GeneID" id="85007576"/>
<dbReference type="InterPro" id="IPR000524">
    <property type="entry name" value="Tscrpt_reg_HTH_GntR"/>
</dbReference>
<dbReference type="OrthoDB" id="594134at2"/>
<sequence length="474" mass="53649">MIAYDLSARGRTSLYAFLYERIRDDIIAGTLAAGEKLPSKRALAQNLGVGVNTIALAYGQLVAEGFVQAQEKRGYFVADVRDIAPVSSHRPERLPVEEDEPGCVMDFRANRLNLDSFPIDLWNRCMRKAMLDGGTRLYQTVPYAGLPELRNAIAEYLHRSRGMHVSPACIVIGAGTEYLLMRLFALFGDNVGFGIESTGFKKLILGASKFHARAVIVPPKPSDDLFDIGDDLDMDRLRGTDARLMYVSPANRFPTGRVMPASTRSDVLRWAYEKPGRYVVEDDYDSEFRYAGRLTLPLFAEDGRDRVIYLNTFSKTMVPSLRIGYMVLPPELMDAYRDQQGFYSCTVSSFEQFALAEFIDSGAFERHMNRMRNFYRKKRKALLKALRESPLARRSTIEEYAAGTHFLLRVRTDLKRTDITQKGERLGLRISFFTDYSICDIDMPGQVTLVVNYAAIDPGRIDDVVDRLCQVFES</sequence>
<dbReference type="Pfam" id="PF00155">
    <property type="entry name" value="Aminotran_1_2"/>
    <property type="match status" value="1"/>
</dbReference>
<keyword evidence="2" id="KW-0663">Pyridoxal phosphate</keyword>
<evidence type="ECO:0000256" key="5">
    <source>
        <dbReference type="ARBA" id="ARBA00023163"/>
    </source>
</evidence>
<keyword evidence="3" id="KW-0805">Transcription regulation</keyword>
<dbReference type="PROSITE" id="PS50949">
    <property type="entry name" value="HTH_GNTR"/>
    <property type="match status" value="1"/>
</dbReference>
<dbReference type="GO" id="GO:0003700">
    <property type="term" value="F:DNA-binding transcription factor activity"/>
    <property type="evidence" value="ECO:0007669"/>
    <property type="project" value="InterPro"/>
</dbReference>
<dbReference type="Pfam" id="PF00392">
    <property type="entry name" value="GntR"/>
    <property type="match status" value="1"/>
</dbReference>
<name>D0WGS3_SLAES</name>
<dbReference type="STRING" id="649764.HMPREF0762_01027"/>
<evidence type="ECO:0000256" key="2">
    <source>
        <dbReference type="ARBA" id="ARBA00022898"/>
    </source>
</evidence>
<dbReference type="AlphaFoldDB" id="D0WGS3"/>
<evidence type="ECO:0000256" key="4">
    <source>
        <dbReference type="ARBA" id="ARBA00023125"/>
    </source>
</evidence>
<dbReference type="HOGENOM" id="CLU_017584_0_1_11"/>
<keyword evidence="4" id="KW-0238">DNA-binding</keyword>
<dbReference type="GO" id="GO:0003677">
    <property type="term" value="F:DNA binding"/>
    <property type="evidence" value="ECO:0007669"/>
    <property type="project" value="UniProtKB-KW"/>
</dbReference>
<keyword evidence="8" id="KW-1185">Reference proteome</keyword>
<keyword evidence="5" id="KW-0804">Transcription</keyword>
<dbReference type="InterPro" id="IPR036390">
    <property type="entry name" value="WH_DNA-bd_sf"/>
</dbReference>
<dbReference type="SUPFAM" id="SSF53383">
    <property type="entry name" value="PLP-dependent transferases"/>
    <property type="match status" value="1"/>
</dbReference>
<feature type="domain" description="HTH gntR-type" evidence="6">
    <location>
        <begin position="12"/>
        <end position="80"/>
    </location>
</feature>